<evidence type="ECO:0000256" key="1">
    <source>
        <dbReference type="SAM" id="MobiDB-lite"/>
    </source>
</evidence>
<name>A0A9P8V205_9PEZI</name>
<keyword evidence="3" id="KW-1185">Reference proteome</keyword>
<dbReference type="Proteomes" id="UP000770015">
    <property type="component" value="Unassembled WGS sequence"/>
</dbReference>
<accession>A0A9P8V205</accession>
<dbReference type="EMBL" id="JAGSXJ010000038">
    <property type="protein sequence ID" value="KAH6665277.1"/>
    <property type="molecule type" value="Genomic_DNA"/>
</dbReference>
<evidence type="ECO:0000313" key="3">
    <source>
        <dbReference type="Proteomes" id="UP000770015"/>
    </source>
</evidence>
<feature type="region of interest" description="Disordered" evidence="1">
    <location>
        <begin position="1"/>
        <end position="263"/>
    </location>
</feature>
<reference evidence="2" key="1">
    <citation type="journal article" date="2021" name="Nat. Commun.">
        <title>Genetic determinants of endophytism in the Arabidopsis root mycobiome.</title>
        <authorList>
            <person name="Mesny F."/>
            <person name="Miyauchi S."/>
            <person name="Thiergart T."/>
            <person name="Pickel B."/>
            <person name="Atanasova L."/>
            <person name="Karlsson M."/>
            <person name="Huettel B."/>
            <person name="Barry K.W."/>
            <person name="Haridas S."/>
            <person name="Chen C."/>
            <person name="Bauer D."/>
            <person name="Andreopoulos W."/>
            <person name="Pangilinan J."/>
            <person name="LaButti K."/>
            <person name="Riley R."/>
            <person name="Lipzen A."/>
            <person name="Clum A."/>
            <person name="Drula E."/>
            <person name="Henrissat B."/>
            <person name="Kohler A."/>
            <person name="Grigoriev I.V."/>
            <person name="Martin F.M."/>
            <person name="Hacquard S."/>
        </authorList>
    </citation>
    <scope>NUCLEOTIDE SEQUENCE</scope>
    <source>
        <strain evidence="2">MPI-SDFR-AT-0117</strain>
    </source>
</reference>
<feature type="compositionally biased region" description="Pro residues" evidence="1">
    <location>
        <begin position="209"/>
        <end position="222"/>
    </location>
</feature>
<gene>
    <name evidence="2" type="ORF">F5X68DRAFT_217458</name>
</gene>
<feature type="compositionally biased region" description="Low complexity" evidence="1">
    <location>
        <begin position="199"/>
        <end position="208"/>
    </location>
</feature>
<evidence type="ECO:0000313" key="2">
    <source>
        <dbReference type="EMBL" id="KAH6665277.1"/>
    </source>
</evidence>
<feature type="compositionally biased region" description="Polar residues" evidence="1">
    <location>
        <begin position="161"/>
        <end position="176"/>
    </location>
</feature>
<organism evidence="2 3">
    <name type="scientific">Plectosphaerella plurivora</name>
    <dbReference type="NCBI Taxonomy" id="936078"/>
    <lineage>
        <taxon>Eukaryota</taxon>
        <taxon>Fungi</taxon>
        <taxon>Dikarya</taxon>
        <taxon>Ascomycota</taxon>
        <taxon>Pezizomycotina</taxon>
        <taxon>Sordariomycetes</taxon>
        <taxon>Hypocreomycetidae</taxon>
        <taxon>Glomerellales</taxon>
        <taxon>Plectosphaerellaceae</taxon>
        <taxon>Plectosphaerella</taxon>
    </lineage>
</organism>
<feature type="compositionally biased region" description="Basic residues" evidence="1">
    <location>
        <begin position="97"/>
        <end position="106"/>
    </location>
</feature>
<proteinExistence type="predicted"/>
<dbReference type="AlphaFoldDB" id="A0A9P8V205"/>
<protein>
    <submittedName>
        <fullName evidence="2">Uncharacterized protein</fullName>
    </submittedName>
</protein>
<sequence length="263" mass="29192">MYLSSPNAERALSRRGSDGSYSRADIQLRPLTKTPPQYRDVSPPPMRNGHERKASVMQSTEVSFDGDAESHTGSLMASDAKTRQAEAAEESMEPPRKKQTPPRRVRSINIQDLFERSRSRSRPSPDLSNGHHRPAPARHDDEEDQDLIMMPPPRPRGRKSSILQTSVRSAGTAETTSNDHIRARTLPKSWAQESVGEASTSISRLPSTRPRPPSTRPQPQPTSPASTILTQASGVKKRKRIWNPEGRLKKGMSSSAPQPKKKL</sequence>
<comment type="caution">
    <text evidence="2">The sequence shown here is derived from an EMBL/GenBank/DDBJ whole genome shotgun (WGS) entry which is preliminary data.</text>
</comment>